<dbReference type="SUPFAM" id="SSF53649">
    <property type="entry name" value="Alkaline phosphatase-like"/>
    <property type="match status" value="1"/>
</dbReference>
<dbReference type="PANTHER" id="PTHR10151">
    <property type="entry name" value="ECTONUCLEOTIDE PYROPHOSPHATASE/PHOSPHODIESTERASE"/>
    <property type="match status" value="1"/>
</dbReference>
<dbReference type="EMBL" id="PEZG01000049">
    <property type="protein sequence ID" value="PIS15721.1"/>
    <property type="molecule type" value="Genomic_DNA"/>
</dbReference>
<dbReference type="Proteomes" id="UP000231198">
    <property type="component" value="Unassembled WGS sequence"/>
</dbReference>
<dbReference type="Pfam" id="PF01663">
    <property type="entry name" value="Phosphodiest"/>
    <property type="match status" value="1"/>
</dbReference>
<sequence>MISERSIEYVNGSKFGSQFRRPLYESYGFASIPRSIPALLGEGELALPKDVLGALPRSYNKVALFFFDSFGWRFYEQFSTHPLIDVLTKEGAVSKLTSQFPSTTAANLTTINTGKPVGEHGIYEWNYYEPVVDSVIASLPFAFPGDNSRGSLAQIGVEPHDIFPNDNIYQELSKKGIVSHIFLHGEIAYSPYSSVLTRGAVIHLYNTLKEGLANLDTQLKTDKRGYYFFYFGNFDSVCHEYGPDSKEAEAEGVAILNTIERAFFDTKKLKDILFLMAADHGQVQTPENQCHYINIELSGIVPMIKTTADGQPIVPAGSPRDFFLHIRDESLLDAQSLLQN</sequence>
<gene>
    <name evidence="1" type="ORF">COT62_02175</name>
</gene>
<protein>
    <submittedName>
        <fullName evidence="1">Phosphodiesterase</fullName>
    </submittedName>
</protein>
<dbReference type="InterPro" id="IPR002591">
    <property type="entry name" value="Phosphodiest/P_Trfase"/>
</dbReference>
<evidence type="ECO:0000313" key="2">
    <source>
        <dbReference type="Proteomes" id="UP000231198"/>
    </source>
</evidence>
<reference evidence="2" key="1">
    <citation type="submission" date="2017-09" db="EMBL/GenBank/DDBJ databases">
        <title>Depth-based differentiation of microbial function through sediment-hosted aquifers and enrichment of novel symbionts in the deep terrestrial subsurface.</title>
        <authorList>
            <person name="Probst A.J."/>
            <person name="Ladd B."/>
            <person name="Jarett J.K."/>
            <person name="Geller-Mcgrath D.E."/>
            <person name="Sieber C.M.K."/>
            <person name="Emerson J.B."/>
            <person name="Anantharaman K."/>
            <person name="Thomas B.C."/>
            <person name="Malmstrom R."/>
            <person name="Stieglmeier M."/>
            <person name="Klingl A."/>
            <person name="Woyke T."/>
            <person name="Ryan C.M."/>
            <person name="Banfield J.F."/>
        </authorList>
    </citation>
    <scope>NUCLEOTIDE SEQUENCE [LARGE SCALE GENOMIC DNA]</scope>
</reference>
<comment type="caution">
    <text evidence="1">The sequence shown here is derived from an EMBL/GenBank/DDBJ whole genome shotgun (WGS) entry which is preliminary data.</text>
</comment>
<accession>A0A2H0WSY7</accession>
<evidence type="ECO:0000313" key="1">
    <source>
        <dbReference type="EMBL" id="PIS15721.1"/>
    </source>
</evidence>
<dbReference type="AlphaFoldDB" id="A0A2H0WSY7"/>
<proteinExistence type="predicted"/>
<dbReference type="GO" id="GO:0016787">
    <property type="term" value="F:hydrolase activity"/>
    <property type="evidence" value="ECO:0007669"/>
    <property type="project" value="UniProtKB-ARBA"/>
</dbReference>
<organism evidence="1 2">
    <name type="scientific">Candidatus Roizmanbacteria bacterium CG09_land_8_20_14_0_10_41_9</name>
    <dbReference type="NCBI Taxonomy" id="1974850"/>
    <lineage>
        <taxon>Bacteria</taxon>
        <taxon>Candidatus Roizmaniibacteriota</taxon>
    </lineage>
</organism>
<feature type="non-terminal residue" evidence="1">
    <location>
        <position position="340"/>
    </location>
</feature>
<dbReference type="InterPro" id="IPR017850">
    <property type="entry name" value="Alkaline_phosphatase_core_sf"/>
</dbReference>
<dbReference type="PANTHER" id="PTHR10151:SF120">
    <property type="entry name" value="BIS(5'-ADENOSYL)-TRIPHOSPHATASE"/>
    <property type="match status" value="1"/>
</dbReference>
<name>A0A2H0WSY7_9BACT</name>
<dbReference type="Gene3D" id="3.40.720.10">
    <property type="entry name" value="Alkaline Phosphatase, subunit A"/>
    <property type="match status" value="1"/>
</dbReference>